<feature type="region of interest" description="Disordered" evidence="2">
    <location>
        <begin position="376"/>
        <end position="422"/>
    </location>
</feature>
<keyword evidence="1" id="KW-0175">Coiled coil</keyword>
<feature type="compositionally biased region" description="Acidic residues" evidence="2">
    <location>
        <begin position="893"/>
        <end position="924"/>
    </location>
</feature>
<proteinExistence type="predicted"/>
<sequence>MSSLDPKSAKDVVDTTRTLQSPATKFEVKLLEDTPRQEGKKTPTEGRMISVMNVFDEVIPQLGVYSQLMKMVRDEVFEAIYSQQYTSTTHQTTNYKVATNKQMDKQSEDHVFIQRIPYFTLIQRVFDQRNEEADELREQLDLVKKKLHDKHKEFEGSITVNTALKKEIHNLREIVKMKNGMIEKNEDDIAALQDDLEDLRDSSELQKKNLENEKEALEVLLKTTQNEVEFLTQYKKGYDELEDAFTIKGDPGFRRKKKKPVIATRRAHLLNNIASAKKLEEQLLTVENKTIEEFDVFLEDHKRELEERILRDNYNDAKFDEEEHELEKMDKELQNRQETFQKTIMSLNEELSMVRQHRESLEHQWEELEGQFKLEEEMSKAKPPSSRGRPTSKDSLLPNMSSVLGSSRPNSQSPAKDSVMSLGEDFDNIDPLNSEMDPFVPQETILSKYSSMIYTSTNHAKTFNELKDAKFCSSCGEKTVICPHKIGGDKIVILPHNCTHIKLSRPKVRINVEAKERLAEALYQKPDTSESTKLSTKRIRGRISITTPMRPLQSIIDSPASAEQSPAIFREEKDTTVLGASQEHQDYEPVLVNSFLQLWEDFKKRTPLTRDVARPLEMGRTLSLIGQFYAHLLWQDEYALDDEQVSSILTVQTFAHILVGNLDAGTFRYLLTIADLIDIVEWKEVADFRAFASALYPFLTEDELEQLSLGYTSFSENKISKGLVSEYFMYIVLKYREPRFQDCEAKLLQHPGKEQGMMSDKEFSEAVDAIAPLANEKLRSRLFREAQATNPENTHVSIMKLSQITAYLLLQQIFPLLKQTLQQKIGQSRIRPVSELSFTTSTITFESRVVEDEFELMSFSKLRNLAKNISRRANVRSMRRIENDLTPNVDVFREEDEDDEEYEEYDFQMEEDDEDEDFDDEEEVADRNVDEAT</sequence>
<organism evidence="3 4">
    <name type="scientific">Saccoglossus kowalevskii</name>
    <name type="common">Acorn worm</name>
    <dbReference type="NCBI Taxonomy" id="10224"/>
    <lineage>
        <taxon>Eukaryota</taxon>
        <taxon>Metazoa</taxon>
        <taxon>Hemichordata</taxon>
        <taxon>Enteropneusta</taxon>
        <taxon>Harrimaniidae</taxon>
        <taxon>Saccoglossus</taxon>
    </lineage>
</organism>
<evidence type="ECO:0000313" key="4">
    <source>
        <dbReference type="RefSeq" id="XP_006822984.1"/>
    </source>
</evidence>
<feature type="coiled-coil region" evidence="1">
    <location>
        <begin position="182"/>
        <end position="227"/>
    </location>
</feature>
<feature type="region of interest" description="Disordered" evidence="2">
    <location>
        <begin position="891"/>
        <end position="933"/>
    </location>
</feature>
<accession>A0ABM0MSJ3</accession>
<reference evidence="4" key="1">
    <citation type="submission" date="2025-08" db="UniProtKB">
        <authorList>
            <consortium name="RefSeq"/>
        </authorList>
    </citation>
    <scope>IDENTIFICATION</scope>
    <source>
        <tissue evidence="4">Testes</tissue>
    </source>
</reference>
<dbReference type="RefSeq" id="XP_006822984.1">
    <property type="nucleotide sequence ID" value="XM_006822921.1"/>
</dbReference>
<name>A0ABM0MSJ3_SACKO</name>
<evidence type="ECO:0000313" key="3">
    <source>
        <dbReference type="Proteomes" id="UP000694865"/>
    </source>
</evidence>
<keyword evidence="3" id="KW-1185">Reference proteome</keyword>
<evidence type="ECO:0000256" key="1">
    <source>
        <dbReference type="SAM" id="Coils"/>
    </source>
</evidence>
<protein>
    <submittedName>
        <fullName evidence="4">Uncharacterized protein LOC100375393</fullName>
    </submittedName>
</protein>
<dbReference type="GeneID" id="100375393"/>
<dbReference type="Proteomes" id="UP000694865">
    <property type="component" value="Unplaced"/>
</dbReference>
<feature type="coiled-coil region" evidence="1">
    <location>
        <begin position="126"/>
        <end position="153"/>
    </location>
</feature>
<feature type="compositionally biased region" description="Polar residues" evidence="2">
    <location>
        <begin position="398"/>
        <end position="415"/>
    </location>
</feature>
<evidence type="ECO:0000256" key="2">
    <source>
        <dbReference type="SAM" id="MobiDB-lite"/>
    </source>
</evidence>
<gene>
    <name evidence="4" type="primary">LOC100375393</name>
</gene>
<feature type="coiled-coil region" evidence="1">
    <location>
        <begin position="319"/>
        <end position="364"/>
    </location>
</feature>